<dbReference type="Pfam" id="PF00248">
    <property type="entry name" value="Aldo_ket_red"/>
    <property type="match status" value="1"/>
</dbReference>
<dbReference type="SUPFAM" id="SSF51430">
    <property type="entry name" value="NAD(P)-linked oxidoreductase"/>
    <property type="match status" value="1"/>
</dbReference>
<sequence>MSRVPLIFGTMTLGAPGQNGVRITELEECQRILDVYLKAGKEIDTARQYGNGTTEECLSKLDLTGGVIDTKVFPVQPGGHKAEAFRNTFKTSLEKLSPHKVRILYLHAPDRSVPFEETLSEAHKLHKEGLFEILGLSNYAAWEVAEIVMICRQNNWIQPTVYQGMYNAITRDCEPELIPCLRKFGMRFVIYNPLAGGFFAGRVSKPDEEIPEGRFSGDGNMARMYRARYFRSAYFEAMELIRPIAEKHGLRLTEIALRWCQHHSLLTPEDGVILGASSVSQLEQNINDRV</sequence>
<proteinExistence type="predicted"/>
<dbReference type="InterPro" id="IPR036812">
    <property type="entry name" value="NAD(P)_OxRdtase_dom_sf"/>
</dbReference>
<dbReference type="GO" id="GO:0016491">
    <property type="term" value="F:oxidoreductase activity"/>
    <property type="evidence" value="ECO:0007669"/>
    <property type="project" value="UniProtKB-KW"/>
</dbReference>
<dbReference type="CDD" id="cd19075">
    <property type="entry name" value="AKR_AKR7A1-5"/>
    <property type="match status" value="1"/>
</dbReference>
<dbReference type="EMBL" id="KN837119">
    <property type="protein sequence ID" value="KIJ44110.1"/>
    <property type="molecule type" value="Genomic_DNA"/>
</dbReference>
<dbReference type="InterPro" id="IPR050523">
    <property type="entry name" value="AKR_Detox_Biosynth"/>
</dbReference>
<protein>
    <recommendedName>
        <fullName evidence="2">NADP-dependent oxidoreductase domain-containing protein</fullName>
    </recommendedName>
</protein>
<dbReference type="Gene3D" id="3.20.20.100">
    <property type="entry name" value="NADP-dependent oxidoreductase domain"/>
    <property type="match status" value="1"/>
</dbReference>
<dbReference type="Proteomes" id="UP000054279">
    <property type="component" value="Unassembled WGS sequence"/>
</dbReference>
<name>A0A0C9VYL7_SPHS4</name>
<evidence type="ECO:0000259" key="2">
    <source>
        <dbReference type="Pfam" id="PF00248"/>
    </source>
</evidence>
<evidence type="ECO:0000256" key="1">
    <source>
        <dbReference type="ARBA" id="ARBA00023002"/>
    </source>
</evidence>
<dbReference type="AlphaFoldDB" id="A0A0C9VYL7"/>
<dbReference type="PANTHER" id="PTHR43364">
    <property type="entry name" value="NADH-SPECIFIC METHYLGLYOXAL REDUCTASE-RELATED"/>
    <property type="match status" value="1"/>
</dbReference>
<keyword evidence="1" id="KW-0560">Oxidoreductase</keyword>
<organism evidence="3 4">
    <name type="scientific">Sphaerobolus stellatus (strain SS14)</name>
    <dbReference type="NCBI Taxonomy" id="990650"/>
    <lineage>
        <taxon>Eukaryota</taxon>
        <taxon>Fungi</taxon>
        <taxon>Dikarya</taxon>
        <taxon>Basidiomycota</taxon>
        <taxon>Agaricomycotina</taxon>
        <taxon>Agaricomycetes</taxon>
        <taxon>Phallomycetidae</taxon>
        <taxon>Geastrales</taxon>
        <taxon>Sphaerobolaceae</taxon>
        <taxon>Sphaerobolus</taxon>
    </lineage>
</organism>
<evidence type="ECO:0000313" key="3">
    <source>
        <dbReference type="EMBL" id="KIJ44110.1"/>
    </source>
</evidence>
<gene>
    <name evidence="3" type="ORF">M422DRAFT_47589</name>
</gene>
<dbReference type="HOGENOM" id="CLU_023205_1_1_1"/>
<dbReference type="PANTHER" id="PTHR43364:SF4">
    <property type="entry name" value="NAD(P)-LINKED OXIDOREDUCTASE SUPERFAMILY PROTEIN"/>
    <property type="match status" value="1"/>
</dbReference>
<reference evidence="3 4" key="1">
    <citation type="submission" date="2014-06" db="EMBL/GenBank/DDBJ databases">
        <title>Evolutionary Origins and Diversification of the Mycorrhizal Mutualists.</title>
        <authorList>
            <consortium name="DOE Joint Genome Institute"/>
            <consortium name="Mycorrhizal Genomics Consortium"/>
            <person name="Kohler A."/>
            <person name="Kuo A."/>
            <person name="Nagy L.G."/>
            <person name="Floudas D."/>
            <person name="Copeland A."/>
            <person name="Barry K.W."/>
            <person name="Cichocki N."/>
            <person name="Veneault-Fourrey C."/>
            <person name="LaButti K."/>
            <person name="Lindquist E.A."/>
            <person name="Lipzen A."/>
            <person name="Lundell T."/>
            <person name="Morin E."/>
            <person name="Murat C."/>
            <person name="Riley R."/>
            <person name="Ohm R."/>
            <person name="Sun H."/>
            <person name="Tunlid A."/>
            <person name="Henrissat B."/>
            <person name="Grigoriev I.V."/>
            <person name="Hibbett D.S."/>
            <person name="Martin F."/>
        </authorList>
    </citation>
    <scope>NUCLEOTIDE SEQUENCE [LARGE SCALE GENOMIC DNA]</scope>
    <source>
        <strain evidence="3 4">SS14</strain>
    </source>
</reference>
<keyword evidence="4" id="KW-1185">Reference proteome</keyword>
<dbReference type="OrthoDB" id="2310150at2759"/>
<dbReference type="InterPro" id="IPR023210">
    <property type="entry name" value="NADP_OxRdtase_dom"/>
</dbReference>
<feature type="domain" description="NADP-dependent oxidoreductase" evidence="2">
    <location>
        <begin position="5"/>
        <end position="287"/>
    </location>
</feature>
<evidence type="ECO:0000313" key="4">
    <source>
        <dbReference type="Proteomes" id="UP000054279"/>
    </source>
</evidence>
<accession>A0A0C9VYL7</accession>